<comment type="function">
    <text evidence="10">Catalyzes the first step in hexosamine metabolism, converting fructose-6P into glucosamine-6P using glutamine as a nitrogen source.</text>
</comment>
<feature type="domain" description="Glutamine amidotransferase type-2" evidence="11">
    <location>
        <begin position="2"/>
        <end position="224"/>
    </location>
</feature>
<dbReference type="NCBIfam" id="TIGR01135">
    <property type="entry name" value="glmS"/>
    <property type="match status" value="1"/>
</dbReference>
<dbReference type="InterPro" id="IPR035466">
    <property type="entry name" value="GlmS/AgaS_SIS"/>
</dbReference>
<dbReference type="GO" id="GO:0005829">
    <property type="term" value="C:cytosol"/>
    <property type="evidence" value="ECO:0007669"/>
    <property type="project" value="TreeGrafter"/>
</dbReference>
<dbReference type="CDD" id="cd05008">
    <property type="entry name" value="SIS_GlmS_GlmD_1"/>
    <property type="match status" value="1"/>
</dbReference>
<dbReference type="InterPro" id="IPR047084">
    <property type="entry name" value="GFAT_N"/>
</dbReference>
<evidence type="ECO:0000256" key="6">
    <source>
        <dbReference type="ARBA" id="ARBA00022576"/>
    </source>
</evidence>
<proteinExistence type="inferred from homology"/>
<dbReference type="CDD" id="cd00714">
    <property type="entry name" value="GFAT"/>
    <property type="match status" value="1"/>
</dbReference>
<dbReference type="EC" id="2.6.1.16" evidence="3 10"/>
<protein>
    <recommendedName>
        <fullName evidence="4 10">Glutamine--fructose-6-phosphate aminotransferase [isomerizing]</fullName>
        <ecNumber evidence="3 10">2.6.1.16</ecNumber>
    </recommendedName>
    <alternativeName>
        <fullName evidence="10">D-fructose-6-phosphate amidotransferase</fullName>
    </alternativeName>
    <alternativeName>
        <fullName evidence="10">GFAT</fullName>
    </alternativeName>
    <alternativeName>
        <fullName evidence="10">Glucosamine-6-phosphate synthase</fullName>
    </alternativeName>
    <alternativeName>
        <fullName evidence="10">Hexosephosphate aminotransferase</fullName>
    </alternativeName>
    <alternativeName>
        <fullName evidence="10">L-glutamine--D-fructose-6-phosphate amidotransferase</fullName>
    </alternativeName>
</protein>
<keyword evidence="9" id="KW-0315">Glutamine amidotransferase</keyword>
<dbReference type="Proteomes" id="UP000295560">
    <property type="component" value="Unassembled WGS sequence"/>
</dbReference>
<dbReference type="CDD" id="cd05009">
    <property type="entry name" value="SIS_GlmS_GlmD_2"/>
    <property type="match status" value="1"/>
</dbReference>
<evidence type="ECO:0000256" key="2">
    <source>
        <dbReference type="ARBA" id="ARBA00004496"/>
    </source>
</evidence>
<dbReference type="AlphaFoldDB" id="A0A4R1HLX4"/>
<dbReference type="PANTHER" id="PTHR10937:SF0">
    <property type="entry name" value="GLUTAMINE--FRUCTOSE-6-PHOSPHATE TRANSAMINASE (ISOMERIZING)"/>
    <property type="match status" value="1"/>
</dbReference>
<dbReference type="SUPFAM" id="SSF53697">
    <property type="entry name" value="SIS domain"/>
    <property type="match status" value="1"/>
</dbReference>
<evidence type="ECO:0000256" key="4">
    <source>
        <dbReference type="ARBA" id="ARBA00016090"/>
    </source>
</evidence>
<evidence type="ECO:0000256" key="1">
    <source>
        <dbReference type="ARBA" id="ARBA00001031"/>
    </source>
</evidence>
<dbReference type="PROSITE" id="PS51464">
    <property type="entry name" value="SIS"/>
    <property type="match status" value="2"/>
</dbReference>
<dbReference type="RefSeq" id="WP_132429501.1">
    <property type="nucleotide sequence ID" value="NZ_SMFZ01000002.1"/>
</dbReference>
<dbReference type="InterPro" id="IPR029055">
    <property type="entry name" value="Ntn_hydrolases_N"/>
</dbReference>
<feature type="initiator methionine" description="Removed" evidence="10">
    <location>
        <position position="1"/>
    </location>
</feature>
<dbReference type="FunFam" id="3.40.50.10490:FF:000001">
    <property type="entry name" value="Glutamine--fructose-6-phosphate aminotransferase [isomerizing]"/>
    <property type="match status" value="1"/>
</dbReference>
<dbReference type="GO" id="GO:0006047">
    <property type="term" value="P:UDP-N-acetylglucosamine metabolic process"/>
    <property type="evidence" value="ECO:0007669"/>
    <property type="project" value="TreeGrafter"/>
</dbReference>
<name>A0A4R1HLX4_PSEEN</name>
<keyword evidence="14" id="KW-1185">Reference proteome</keyword>
<evidence type="ECO:0000313" key="14">
    <source>
        <dbReference type="Proteomes" id="UP000295560"/>
    </source>
</evidence>
<dbReference type="HAMAP" id="MF_00164">
    <property type="entry name" value="GlmS"/>
    <property type="match status" value="1"/>
</dbReference>
<dbReference type="InterPro" id="IPR001347">
    <property type="entry name" value="SIS_dom"/>
</dbReference>
<sequence length="615" mass="65987">MCGIVGYVGPRDATGPLLEGLHRVEYRGYDSAGVAVLHRRRGQDAELRVHRTAGRVDDLEASLPARWRGTPGIGHTRWATHGEPTVANAHPHTDVSGRIAVVHNGIVENADELREKLAADGVVTTSDTDTEVIAHLVAAAFDDGAPDLEQAVRRALSRVVGTYGLAVLDAGHPDRVVVARNGSPVLLGIGEREMFVASDVSAVAAHVSQVVYLDDGELASVTADGYRTFTLDDRATEKRPSEMDVAELEDSERGEHEHFLAKEIAEQPRAISQALRGRIEERFATVHLGGLNMDVREARAYRRVTVLGCGSAWFAGELGAQMIEDLARMPARAESASEFRYRNPVVEPDTLYVAVSQSGETADTLAAVQELQRKGGRVIGVVNVVGSTIARQVDGGIYLHAGPERSVASTKSFTSTLVAFALLAVHLGRMRDLSPADGRRVLDALAALPSQVQDVLDTERETGTVAAVAAELATRESVLYIGRRHGWAVAREGAQKLKEVSYVHAEAYAAAELKHGPLALVGPELPTVAVVPDDDLFDKNASTLAEIRARRGPIVAVGHRDVPNAGRTLVVPRSEPELDPVLLSVPLQLLAYHAAVALGRDVDRPRNLAKSVTVE</sequence>
<evidence type="ECO:0000259" key="11">
    <source>
        <dbReference type="PROSITE" id="PS51278"/>
    </source>
</evidence>
<gene>
    <name evidence="10" type="primary">glmS</name>
    <name evidence="13" type="ORF">EV378_4600</name>
</gene>
<comment type="subunit">
    <text evidence="10">Homodimer.</text>
</comment>
<keyword evidence="5 10" id="KW-0963">Cytoplasm</keyword>
<keyword evidence="8" id="KW-0677">Repeat</keyword>
<dbReference type="FunFam" id="3.60.20.10:FF:000006">
    <property type="entry name" value="Glutamine--fructose-6-phosphate aminotransferase [isomerizing]"/>
    <property type="match status" value="1"/>
</dbReference>
<dbReference type="InterPro" id="IPR017932">
    <property type="entry name" value="GATase_2_dom"/>
</dbReference>
<evidence type="ECO:0000256" key="5">
    <source>
        <dbReference type="ARBA" id="ARBA00022490"/>
    </source>
</evidence>
<dbReference type="EMBL" id="SMFZ01000002">
    <property type="protein sequence ID" value="TCK20639.1"/>
    <property type="molecule type" value="Genomic_DNA"/>
</dbReference>
<comment type="caution">
    <text evidence="13">The sequence shown here is derived from an EMBL/GenBank/DDBJ whole genome shotgun (WGS) entry which is preliminary data.</text>
</comment>
<keyword evidence="6 10" id="KW-0032">Aminotransferase</keyword>
<dbReference type="NCBIfam" id="NF001484">
    <property type="entry name" value="PRK00331.1"/>
    <property type="match status" value="1"/>
</dbReference>
<feature type="domain" description="SIS" evidence="12">
    <location>
        <begin position="468"/>
        <end position="605"/>
    </location>
</feature>
<dbReference type="InterPro" id="IPR035490">
    <property type="entry name" value="GlmS/FrlB_SIS"/>
</dbReference>
<dbReference type="SUPFAM" id="SSF56235">
    <property type="entry name" value="N-terminal nucleophile aminohydrolases (Ntn hydrolases)"/>
    <property type="match status" value="1"/>
</dbReference>
<reference evidence="13 14" key="1">
    <citation type="submission" date="2019-03" db="EMBL/GenBank/DDBJ databases">
        <title>Sequencing the genomes of 1000 actinobacteria strains.</title>
        <authorList>
            <person name="Klenk H.-P."/>
        </authorList>
    </citation>
    <scope>NUCLEOTIDE SEQUENCE [LARGE SCALE GENOMIC DNA]</scope>
    <source>
        <strain evidence="13 14">DSM 44969</strain>
    </source>
</reference>
<evidence type="ECO:0000256" key="8">
    <source>
        <dbReference type="ARBA" id="ARBA00022737"/>
    </source>
</evidence>
<dbReference type="Pfam" id="PF01380">
    <property type="entry name" value="SIS"/>
    <property type="match status" value="2"/>
</dbReference>
<evidence type="ECO:0000256" key="3">
    <source>
        <dbReference type="ARBA" id="ARBA00012916"/>
    </source>
</evidence>
<dbReference type="OrthoDB" id="9761808at2"/>
<dbReference type="GO" id="GO:0006002">
    <property type="term" value="P:fructose 6-phosphate metabolic process"/>
    <property type="evidence" value="ECO:0007669"/>
    <property type="project" value="TreeGrafter"/>
</dbReference>
<comment type="catalytic activity">
    <reaction evidence="1 10">
        <text>D-fructose 6-phosphate + L-glutamine = D-glucosamine 6-phosphate + L-glutamate</text>
        <dbReference type="Rhea" id="RHEA:13237"/>
        <dbReference type="ChEBI" id="CHEBI:29985"/>
        <dbReference type="ChEBI" id="CHEBI:58359"/>
        <dbReference type="ChEBI" id="CHEBI:58725"/>
        <dbReference type="ChEBI" id="CHEBI:61527"/>
        <dbReference type="EC" id="2.6.1.16"/>
    </reaction>
</comment>
<dbReference type="Gene3D" id="3.60.20.10">
    <property type="entry name" value="Glutamine Phosphoribosylpyrophosphate, subunit 1, domain 1"/>
    <property type="match status" value="1"/>
</dbReference>
<accession>A0A4R1HLX4</accession>
<evidence type="ECO:0000259" key="12">
    <source>
        <dbReference type="PROSITE" id="PS51464"/>
    </source>
</evidence>
<dbReference type="InterPro" id="IPR005855">
    <property type="entry name" value="GFAT"/>
</dbReference>
<organism evidence="13 14">
    <name type="scientific">Pseudonocardia endophytica</name>
    <dbReference type="NCBI Taxonomy" id="401976"/>
    <lineage>
        <taxon>Bacteria</taxon>
        <taxon>Bacillati</taxon>
        <taxon>Actinomycetota</taxon>
        <taxon>Actinomycetes</taxon>
        <taxon>Pseudonocardiales</taxon>
        <taxon>Pseudonocardiaceae</taxon>
        <taxon>Pseudonocardia</taxon>
    </lineage>
</organism>
<dbReference type="PANTHER" id="PTHR10937">
    <property type="entry name" value="GLUCOSAMINE--FRUCTOSE-6-PHOSPHATE AMINOTRANSFERASE, ISOMERIZING"/>
    <property type="match status" value="1"/>
</dbReference>
<dbReference type="Pfam" id="PF13522">
    <property type="entry name" value="GATase_6"/>
    <property type="match status" value="1"/>
</dbReference>
<dbReference type="PROSITE" id="PS51278">
    <property type="entry name" value="GATASE_TYPE_2"/>
    <property type="match status" value="1"/>
</dbReference>
<evidence type="ECO:0000256" key="7">
    <source>
        <dbReference type="ARBA" id="ARBA00022679"/>
    </source>
</evidence>
<dbReference type="InterPro" id="IPR046348">
    <property type="entry name" value="SIS_dom_sf"/>
</dbReference>
<dbReference type="GO" id="GO:0006487">
    <property type="term" value="P:protein N-linked glycosylation"/>
    <property type="evidence" value="ECO:0007669"/>
    <property type="project" value="TreeGrafter"/>
</dbReference>
<dbReference type="GO" id="GO:0004360">
    <property type="term" value="F:glutamine-fructose-6-phosphate transaminase (isomerizing) activity"/>
    <property type="evidence" value="ECO:0007669"/>
    <property type="project" value="UniProtKB-UniRule"/>
</dbReference>
<keyword evidence="7 10" id="KW-0808">Transferase</keyword>
<dbReference type="Gene3D" id="3.40.50.10490">
    <property type="entry name" value="Glucose-6-phosphate isomerase like protein, domain 1"/>
    <property type="match status" value="2"/>
</dbReference>
<dbReference type="GO" id="GO:0005975">
    <property type="term" value="P:carbohydrate metabolic process"/>
    <property type="evidence" value="ECO:0007669"/>
    <property type="project" value="UniProtKB-UniRule"/>
</dbReference>
<evidence type="ECO:0000313" key="13">
    <source>
        <dbReference type="EMBL" id="TCK20639.1"/>
    </source>
</evidence>
<feature type="active site" description="Nucleophile; for GATase activity" evidence="10">
    <location>
        <position position="2"/>
    </location>
</feature>
<feature type="domain" description="SIS" evidence="12">
    <location>
        <begin position="293"/>
        <end position="433"/>
    </location>
</feature>
<evidence type="ECO:0000256" key="10">
    <source>
        <dbReference type="HAMAP-Rule" id="MF_00164"/>
    </source>
</evidence>
<comment type="subcellular location">
    <subcellularLocation>
        <location evidence="2 10">Cytoplasm</location>
    </subcellularLocation>
</comment>
<feature type="active site" description="For Fru-6P isomerization activity" evidence="10">
    <location>
        <position position="610"/>
    </location>
</feature>
<evidence type="ECO:0000256" key="9">
    <source>
        <dbReference type="ARBA" id="ARBA00022962"/>
    </source>
</evidence>
<dbReference type="GO" id="GO:0097367">
    <property type="term" value="F:carbohydrate derivative binding"/>
    <property type="evidence" value="ECO:0007669"/>
    <property type="project" value="InterPro"/>
</dbReference>